<dbReference type="PANTHER" id="PTHR36445:SF1">
    <property type="entry name" value="GTP CYCLOHYDROLASE MPTA"/>
    <property type="match status" value="1"/>
</dbReference>
<dbReference type="GO" id="GO:0003934">
    <property type="term" value="F:GTP cyclohydrolase I activity"/>
    <property type="evidence" value="ECO:0007669"/>
    <property type="project" value="UniProtKB-UniRule"/>
</dbReference>
<dbReference type="AlphaFoldDB" id="I4VYH4"/>
<sequence>MRLLRHDDPQDKTMTNQENTARLLPDVAVHAQPHLAGALDWVGMAEIQVPVRFDAGDGDVQRASARVGAFVNLKRPDKRGIHMSRLYLQAEQALSTQTLGADTLQALLRGFLDSHADLSDRACLSIRFEHLVRRPALRSANSGWRAYPVTIEASLTGSAFLLELGTEVVYSSTCPASAALSRQLIQDQFASDFAADATLDRAAVLEWLGSEKGIVATPHAQRSVACLRVRPAAGAPLQLISLIDRVETALGTPVQTAVKRQDEQAFALANGGNLMFCEDAARRIQKALDADAALDDFHIRVEHQESLHPHDAVAYASKGIDGGYGGAKF</sequence>
<organism evidence="3 4">
    <name type="scientific">Rhodanobacter fulvus Jip2</name>
    <dbReference type="NCBI Taxonomy" id="1163408"/>
    <lineage>
        <taxon>Bacteria</taxon>
        <taxon>Pseudomonadati</taxon>
        <taxon>Pseudomonadota</taxon>
        <taxon>Gammaproteobacteria</taxon>
        <taxon>Lysobacterales</taxon>
        <taxon>Rhodanobacteraceae</taxon>
        <taxon>Rhodanobacter</taxon>
    </lineage>
</organism>
<dbReference type="InterPro" id="IPR003801">
    <property type="entry name" value="GTP_cyclohydrolase_FolE2/MptA"/>
</dbReference>
<keyword evidence="1 2" id="KW-0378">Hydrolase</keyword>
<dbReference type="GO" id="GO:0046654">
    <property type="term" value="P:tetrahydrofolate biosynthetic process"/>
    <property type="evidence" value="ECO:0007669"/>
    <property type="project" value="UniProtKB-UniRule"/>
</dbReference>
<comment type="function">
    <text evidence="2">Converts GTP to 7,8-dihydroneopterin triphosphate.</text>
</comment>
<dbReference type="PATRIC" id="fig|1163408.3.peg.498"/>
<accession>I4VYH4</accession>
<dbReference type="Pfam" id="PF02649">
    <property type="entry name" value="GCHY-1"/>
    <property type="match status" value="1"/>
</dbReference>
<dbReference type="InterPro" id="IPR022838">
    <property type="entry name" value="GTP_cyclohydrolase_FolE2"/>
</dbReference>
<protein>
    <recommendedName>
        <fullName evidence="2">GTP cyclohydrolase FolE2</fullName>
        <ecNumber evidence="2">3.5.4.16</ecNumber>
    </recommendedName>
</protein>
<evidence type="ECO:0000256" key="1">
    <source>
        <dbReference type="ARBA" id="ARBA00022801"/>
    </source>
</evidence>
<evidence type="ECO:0000313" key="3">
    <source>
        <dbReference type="EMBL" id="EIL92265.1"/>
    </source>
</evidence>
<feature type="site" description="May be catalytically important" evidence="2">
    <location>
        <position position="174"/>
    </location>
</feature>
<dbReference type="HAMAP" id="MF_01527_B">
    <property type="entry name" value="GTP_cyclohydrol_B"/>
    <property type="match status" value="1"/>
</dbReference>
<dbReference type="eggNOG" id="COG1469">
    <property type="taxonomic scope" value="Bacteria"/>
</dbReference>
<dbReference type="NCBIfam" id="NF010200">
    <property type="entry name" value="PRK13674.1-1"/>
    <property type="match status" value="1"/>
</dbReference>
<dbReference type="Gene3D" id="3.10.270.10">
    <property type="entry name" value="Urate Oxidase"/>
    <property type="match status" value="1"/>
</dbReference>
<comment type="pathway">
    <text evidence="2">Cofactor biosynthesis; 7,8-dihydroneopterin triphosphate biosynthesis; 7,8-dihydroneopterin triphosphate from GTP: step 1/1.</text>
</comment>
<gene>
    <name evidence="2" type="primary">folE2</name>
    <name evidence="3" type="ORF">UU9_02414</name>
</gene>
<proteinExistence type="inferred from homology"/>
<name>I4VYH4_9GAMM</name>
<dbReference type="STRING" id="1163408.UU9_02414"/>
<comment type="catalytic activity">
    <reaction evidence="2">
        <text>GTP + H2O = 7,8-dihydroneopterin 3'-triphosphate + formate + H(+)</text>
        <dbReference type="Rhea" id="RHEA:17473"/>
        <dbReference type="ChEBI" id="CHEBI:15377"/>
        <dbReference type="ChEBI" id="CHEBI:15378"/>
        <dbReference type="ChEBI" id="CHEBI:15740"/>
        <dbReference type="ChEBI" id="CHEBI:37565"/>
        <dbReference type="ChEBI" id="CHEBI:58462"/>
        <dbReference type="EC" id="3.5.4.16"/>
    </reaction>
</comment>
<dbReference type="EC" id="3.5.4.16" evidence="2"/>
<keyword evidence="4" id="KW-1185">Reference proteome</keyword>
<dbReference type="EMBL" id="AJXU01000010">
    <property type="protein sequence ID" value="EIL92265.1"/>
    <property type="molecule type" value="Genomic_DNA"/>
</dbReference>
<comment type="caution">
    <text evidence="3">The sequence shown here is derived from an EMBL/GenBank/DDBJ whole genome shotgun (WGS) entry which is preliminary data.</text>
</comment>
<dbReference type="PANTHER" id="PTHR36445">
    <property type="entry name" value="GTP CYCLOHYDROLASE MPTA"/>
    <property type="match status" value="1"/>
</dbReference>
<comment type="similarity">
    <text evidence="2">Belongs to the GTP cyclohydrolase IV family.</text>
</comment>
<evidence type="ECO:0000256" key="2">
    <source>
        <dbReference type="HAMAP-Rule" id="MF_01527"/>
    </source>
</evidence>
<dbReference type="Proteomes" id="UP000004210">
    <property type="component" value="Unassembled WGS sequence"/>
</dbReference>
<dbReference type="UniPathway" id="UPA00848">
    <property type="reaction ID" value="UER00151"/>
</dbReference>
<reference evidence="3 4" key="1">
    <citation type="journal article" date="2012" name="J. Bacteriol.">
        <title>Genome sequences for six rhodanobacter strains, isolated from soils and the terrestrial subsurface, with variable denitrification capabilities.</title>
        <authorList>
            <person name="Kostka J.E."/>
            <person name="Green S.J."/>
            <person name="Rishishwar L."/>
            <person name="Prakash O."/>
            <person name="Katz L.S."/>
            <person name="Marino-Ramirez L."/>
            <person name="Jordan I.K."/>
            <person name="Munk C."/>
            <person name="Ivanova N."/>
            <person name="Mikhailova N."/>
            <person name="Watson D.B."/>
            <person name="Brown S.D."/>
            <person name="Palumbo A.V."/>
            <person name="Brooks S.C."/>
        </authorList>
    </citation>
    <scope>NUCLEOTIDE SEQUENCE [LARGE SCALE GENOMIC DNA]</scope>
    <source>
        <strain evidence="4">Jip2T</strain>
    </source>
</reference>
<evidence type="ECO:0000313" key="4">
    <source>
        <dbReference type="Proteomes" id="UP000004210"/>
    </source>
</evidence>